<evidence type="ECO:0000256" key="11">
    <source>
        <dbReference type="SAM" id="MobiDB-lite"/>
    </source>
</evidence>
<dbReference type="PROSITE" id="PS50158">
    <property type="entry name" value="ZF_CCHC"/>
    <property type="match status" value="1"/>
</dbReference>
<dbReference type="PROSITE" id="PS50994">
    <property type="entry name" value="INTEGRASE"/>
    <property type="match status" value="1"/>
</dbReference>
<dbReference type="Pfam" id="PF00078">
    <property type="entry name" value="RVT_1"/>
    <property type="match status" value="1"/>
</dbReference>
<evidence type="ECO:0000256" key="2">
    <source>
        <dbReference type="ARBA" id="ARBA00022670"/>
    </source>
</evidence>
<dbReference type="PANTHER" id="PTHR37984">
    <property type="entry name" value="PROTEIN CBG26694"/>
    <property type="match status" value="1"/>
</dbReference>
<feature type="domain" description="Integrase catalytic" evidence="14">
    <location>
        <begin position="1057"/>
        <end position="1209"/>
    </location>
</feature>
<keyword evidence="10" id="KW-0862">Zinc</keyword>
<keyword evidence="9" id="KW-0511">Multifunctional enzyme</keyword>
<dbReference type="Gene3D" id="3.10.10.10">
    <property type="entry name" value="HIV Type 1 Reverse Transcriptase, subunit A, domain 1"/>
    <property type="match status" value="1"/>
</dbReference>
<dbReference type="CDD" id="cd09274">
    <property type="entry name" value="RNase_HI_RT_Ty3"/>
    <property type="match status" value="1"/>
</dbReference>
<evidence type="ECO:0000259" key="12">
    <source>
        <dbReference type="PROSITE" id="PS50158"/>
    </source>
</evidence>
<dbReference type="SUPFAM" id="SSF56672">
    <property type="entry name" value="DNA/RNA polymerases"/>
    <property type="match status" value="1"/>
</dbReference>
<dbReference type="CDD" id="cd01647">
    <property type="entry name" value="RT_LTR"/>
    <property type="match status" value="1"/>
</dbReference>
<dbReference type="GeneID" id="115268835"/>
<dbReference type="RefSeq" id="XP_029732870.2">
    <property type="nucleotide sequence ID" value="XM_029877010.2"/>
</dbReference>
<protein>
    <recommendedName>
        <fullName evidence="1">RNA-directed DNA polymerase</fullName>
        <ecNumber evidence="1">2.7.7.49</ecNumber>
    </recommendedName>
</protein>
<dbReference type="PROSITE" id="PS50878">
    <property type="entry name" value="RT_POL"/>
    <property type="match status" value="1"/>
</dbReference>
<dbReference type="InterPro" id="IPR041577">
    <property type="entry name" value="RT_RNaseH_2"/>
</dbReference>
<proteinExistence type="predicted"/>
<evidence type="ECO:0000256" key="10">
    <source>
        <dbReference type="PROSITE-ProRule" id="PRU00047"/>
    </source>
</evidence>
<dbReference type="Gene3D" id="4.10.60.10">
    <property type="entry name" value="Zinc finger, CCHC-type"/>
    <property type="match status" value="1"/>
</dbReference>
<dbReference type="Gene3D" id="1.10.340.70">
    <property type="match status" value="1"/>
</dbReference>
<dbReference type="Gene3D" id="3.30.420.10">
    <property type="entry name" value="Ribonuclease H-like superfamily/Ribonuclease H"/>
    <property type="match status" value="1"/>
</dbReference>
<evidence type="ECO:0000259" key="13">
    <source>
        <dbReference type="PROSITE" id="PS50878"/>
    </source>
</evidence>
<dbReference type="SUPFAM" id="SSF57756">
    <property type="entry name" value="Retrovirus zinc finger-like domains"/>
    <property type="match status" value="1"/>
</dbReference>
<keyword evidence="7" id="KW-0255">Endonuclease</keyword>
<dbReference type="EnsemblMetazoa" id="AALFPA23_014372.R20887">
    <property type="protein sequence ID" value="AALFPA23_014372.P20887"/>
    <property type="gene ID" value="AALFPA23_014372"/>
</dbReference>
<evidence type="ECO:0000256" key="3">
    <source>
        <dbReference type="ARBA" id="ARBA00022679"/>
    </source>
</evidence>
<feature type="region of interest" description="Disordered" evidence="11">
    <location>
        <begin position="1290"/>
        <end position="1394"/>
    </location>
</feature>
<dbReference type="Gene3D" id="3.30.70.270">
    <property type="match status" value="2"/>
</dbReference>
<keyword evidence="3" id="KW-0808">Transferase</keyword>
<dbReference type="SUPFAM" id="SSF53098">
    <property type="entry name" value="Ribonuclease H-like"/>
    <property type="match status" value="1"/>
</dbReference>
<feature type="domain" description="Reverse transcriptase" evidence="13">
    <location>
        <begin position="512"/>
        <end position="690"/>
    </location>
</feature>
<dbReference type="InterPro" id="IPR043128">
    <property type="entry name" value="Rev_trsase/Diguanyl_cyclase"/>
</dbReference>
<reference evidence="16" key="1">
    <citation type="journal article" date="2015" name="Proc. Natl. Acad. Sci. U.S.A.">
        <title>Genome sequence of the Asian Tiger mosquito, Aedes albopictus, reveals insights into its biology, genetics, and evolution.</title>
        <authorList>
            <person name="Chen X.G."/>
            <person name="Jiang X."/>
            <person name="Gu J."/>
            <person name="Xu M."/>
            <person name="Wu Y."/>
            <person name="Deng Y."/>
            <person name="Zhang C."/>
            <person name="Bonizzoni M."/>
            <person name="Dermauw W."/>
            <person name="Vontas J."/>
            <person name="Armbruster P."/>
            <person name="Huang X."/>
            <person name="Yang Y."/>
            <person name="Zhang H."/>
            <person name="He W."/>
            <person name="Peng H."/>
            <person name="Liu Y."/>
            <person name="Wu K."/>
            <person name="Chen J."/>
            <person name="Lirakis M."/>
            <person name="Topalis P."/>
            <person name="Van Leeuwen T."/>
            <person name="Hall A.B."/>
            <person name="Jiang X."/>
            <person name="Thorpe C."/>
            <person name="Mueller R.L."/>
            <person name="Sun C."/>
            <person name="Waterhouse R.M."/>
            <person name="Yan G."/>
            <person name="Tu Z.J."/>
            <person name="Fang X."/>
            <person name="James A.A."/>
        </authorList>
    </citation>
    <scope>NUCLEOTIDE SEQUENCE [LARGE SCALE GENOMIC DNA]</scope>
    <source>
        <strain evidence="16">Foshan</strain>
    </source>
</reference>
<dbReference type="InterPro" id="IPR021109">
    <property type="entry name" value="Peptidase_aspartic_dom_sf"/>
</dbReference>
<feature type="compositionally biased region" description="Polar residues" evidence="11">
    <location>
        <begin position="1291"/>
        <end position="1300"/>
    </location>
</feature>
<evidence type="ECO:0000256" key="9">
    <source>
        <dbReference type="ARBA" id="ARBA00023268"/>
    </source>
</evidence>
<dbReference type="Gene3D" id="2.40.70.10">
    <property type="entry name" value="Acid Proteases"/>
    <property type="match status" value="1"/>
</dbReference>
<keyword evidence="8" id="KW-0238">DNA-binding</keyword>
<evidence type="ECO:0000256" key="5">
    <source>
        <dbReference type="ARBA" id="ARBA00022722"/>
    </source>
</evidence>
<evidence type="ECO:0000256" key="8">
    <source>
        <dbReference type="ARBA" id="ARBA00023125"/>
    </source>
</evidence>
<keyword evidence="10" id="KW-0479">Metal-binding</keyword>
<dbReference type="PANTHER" id="PTHR37984:SF5">
    <property type="entry name" value="PROTEIN NYNRIN-LIKE"/>
    <property type="match status" value="1"/>
</dbReference>
<dbReference type="InterPro" id="IPR043502">
    <property type="entry name" value="DNA/RNA_pol_sf"/>
</dbReference>
<dbReference type="InterPro" id="IPR036397">
    <property type="entry name" value="RNaseH_sf"/>
</dbReference>
<name>A0ABM1Z2E6_AEDAL</name>
<keyword evidence="2" id="KW-0645">Protease</keyword>
<dbReference type="EC" id="2.7.7.49" evidence="1"/>
<keyword evidence="16" id="KW-1185">Reference proteome</keyword>
<dbReference type="Pfam" id="PF17921">
    <property type="entry name" value="Integrase_H2C2"/>
    <property type="match status" value="1"/>
</dbReference>
<evidence type="ECO:0000256" key="7">
    <source>
        <dbReference type="ARBA" id="ARBA00022759"/>
    </source>
</evidence>
<evidence type="ECO:0000259" key="14">
    <source>
        <dbReference type="PROSITE" id="PS50994"/>
    </source>
</evidence>
<evidence type="ECO:0000313" key="15">
    <source>
        <dbReference type="EnsemblMetazoa" id="AALFPA23_014372.P20887"/>
    </source>
</evidence>
<dbReference type="InterPro" id="IPR000477">
    <property type="entry name" value="RT_dom"/>
</dbReference>
<dbReference type="InterPro" id="IPR001584">
    <property type="entry name" value="Integrase_cat-core"/>
</dbReference>
<keyword evidence="5" id="KW-0540">Nuclease</keyword>
<dbReference type="SMART" id="SM00343">
    <property type="entry name" value="ZnF_C2HC"/>
    <property type="match status" value="2"/>
</dbReference>
<feature type="domain" description="CCHC-type" evidence="12">
    <location>
        <begin position="243"/>
        <end position="257"/>
    </location>
</feature>
<accession>A0ABM1Z2E6</accession>
<dbReference type="InterPro" id="IPR036875">
    <property type="entry name" value="Znf_CCHC_sf"/>
</dbReference>
<keyword evidence="10" id="KW-0863">Zinc-finger</keyword>
<dbReference type="InterPro" id="IPR041588">
    <property type="entry name" value="Integrase_H2C2"/>
</dbReference>
<dbReference type="InterPro" id="IPR001878">
    <property type="entry name" value="Znf_CCHC"/>
</dbReference>
<keyword evidence="7" id="KW-0378">Hydrolase</keyword>
<evidence type="ECO:0000313" key="16">
    <source>
        <dbReference type="Proteomes" id="UP000069940"/>
    </source>
</evidence>
<dbReference type="Pfam" id="PF00665">
    <property type="entry name" value="rve"/>
    <property type="match status" value="1"/>
</dbReference>
<evidence type="ECO:0000256" key="1">
    <source>
        <dbReference type="ARBA" id="ARBA00012493"/>
    </source>
</evidence>
<keyword evidence="4" id="KW-0548">Nucleotidyltransferase</keyword>
<keyword evidence="6" id="KW-0064">Aspartyl protease</keyword>
<dbReference type="InterPro" id="IPR050951">
    <property type="entry name" value="Retrovirus_Pol_polyprotein"/>
</dbReference>
<sequence>MVDNAAAGGGGNVPPIAVAAAGGNLPPNFHIDAYDRKKTRWSRWVERLETAFTIYGVVDGDLRRNLLLHLMGSETYETLCDKIAPDNPRTKTFQVIVDTLEQHFNPRPLEISENFRFKCRRQGDKDALSPDETIDEYLVALRRIAVTCNFGNYLDTALRNQLVFGLRRNDIRGRLLEHRQLTLQDARDIAVGMELSQKGGAEIAGSLAKSEVNAVQHRRGKAYDKNVGGKSPTAGKSTGEKFCFRCGDKSHLAKACKHQNTVCSYCHTKGHLERVCMRKSSASKASAGKSDTKSGAVKAIDQRCDSTEDIDAGEVMYGEICTLNGSRAAKLWLTLVLNGVPIRFEIDTGSPVSIISAQLFQQYFKECQLRKCSLNLVSYCDTNIRVLGVLEVTVDCRGMRATLPLYVVDSSKHPLLGREWLKVLNVNWNAILKKEAAVNVIDQPVGSRDTAEQLKQIFAKYASVFEDSMGKIAAVQAKLNLKPNAQPVFLKARKVPFNLRATVDKELDKLESEGVLTKVSHSNWATPIVPVKKADNRVRICGDYKQTVNPQLKVDQHPLPTIDELFASLAGGQKFTKIDLVQAYLQMEVAEEDREMLTLSTHRGLYRPNRLMYGVASAPAIWQRQIETILQGIEGVTVFLDDIKVTGPTDAIHLQRLEEVMRRLSYYGIRVNRKKCEFFTDQIEYCGYQIDHEGIHKVQQKVDAIVNMPRPKNKDEVRSLVGLVNYYGRFYENLSTVLYPLNNLLKNEVPFVWTKDCEKSFRTVKEQMQKENCLVHYSPDLPLVLATDASPYGVGAVLSHVFPDGTEHPIQFASQTLNRTQQRYMQVDKEAYAIVFGVRKFFQYLYGRKFVLITDNQAISKIFNENKGLPVMSALRMQHYATYLQSFDYEIRFRKSADHANADALSRMPLQTTDPENVIEECDVVEINQIETLPLTAAELAEATAADKSVTMLIQGLKHGQSVDGKHRFGIDQAEFSLQKGCLLRGIRVYVPAVFRKRVLAELHATHFGSSRTKSLARGYCWWNGMDKEIEEMIASCAECQSVRPMPEKVQPHHWEHATEPFQRVHADFAGPYLDCYFFILIDAYTKWPEIRVCRSITAENTESMCRDIFSTFGIPAVFVSDHGVQFTATSFQTFLKQNGIVHKMGAPYHPATNGQAERYVQTFKQKLKALQCPKSQLNVELSKILLTYRKTIHPVTGQSPSMMMFGRQIRSRLDLMLPRSTEETPSTSTPRELEAGDRVRVRDFLTSNKWQFGSVTSKLGTLRYAVKLDDGRIWERHIDHIVKVGAALRSPTSNETSASEPHRVERYSSTAMTTAEPSAIAPPSPAQETAGAEPVFLDRTGSVSDGPPRPTDQPMQPEMSQGAAHGAESSRAENVPPLRRSTRIIKPPQRLNL</sequence>
<dbReference type="Pfam" id="PF17919">
    <property type="entry name" value="RT_RNaseH_2"/>
    <property type="match status" value="1"/>
</dbReference>
<dbReference type="Proteomes" id="UP000069940">
    <property type="component" value="Unassembled WGS sequence"/>
</dbReference>
<organism evidence="15 16">
    <name type="scientific">Aedes albopictus</name>
    <name type="common">Asian tiger mosquito</name>
    <name type="synonym">Stegomyia albopicta</name>
    <dbReference type="NCBI Taxonomy" id="7160"/>
    <lineage>
        <taxon>Eukaryota</taxon>
        <taxon>Metazoa</taxon>
        <taxon>Ecdysozoa</taxon>
        <taxon>Arthropoda</taxon>
        <taxon>Hexapoda</taxon>
        <taxon>Insecta</taxon>
        <taxon>Pterygota</taxon>
        <taxon>Neoptera</taxon>
        <taxon>Endopterygota</taxon>
        <taxon>Diptera</taxon>
        <taxon>Nematocera</taxon>
        <taxon>Culicoidea</taxon>
        <taxon>Culicidae</taxon>
        <taxon>Culicinae</taxon>
        <taxon>Aedini</taxon>
        <taxon>Aedes</taxon>
        <taxon>Stegomyia</taxon>
    </lineage>
</organism>
<dbReference type="SUPFAM" id="SSF50630">
    <property type="entry name" value="Acid proteases"/>
    <property type="match status" value="1"/>
</dbReference>
<evidence type="ECO:0000256" key="6">
    <source>
        <dbReference type="ARBA" id="ARBA00022750"/>
    </source>
</evidence>
<reference evidence="15" key="2">
    <citation type="submission" date="2025-05" db="UniProtKB">
        <authorList>
            <consortium name="EnsemblMetazoa"/>
        </authorList>
    </citation>
    <scope>IDENTIFICATION</scope>
    <source>
        <strain evidence="15">Foshan</strain>
    </source>
</reference>
<dbReference type="InterPro" id="IPR012337">
    <property type="entry name" value="RNaseH-like_sf"/>
</dbReference>
<evidence type="ECO:0000256" key="4">
    <source>
        <dbReference type="ARBA" id="ARBA00022695"/>
    </source>
</evidence>